<comment type="caution">
    <text evidence="1">The sequence shown here is derived from an EMBL/GenBank/DDBJ whole genome shotgun (WGS) entry which is preliminary data.</text>
</comment>
<gene>
    <name evidence="1" type="ORF">FKV25_06455</name>
</gene>
<organism evidence="1 2">
    <name type="scientific">Marilutibacter aestuarii</name>
    <dbReference type="NCBI Taxonomy" id="1706195"/>
    <lineage>
        <taxon>Bacteria</taxon>
        <taxon>Pseudomonadati</taxon>
        <taxon>Pseudomonadota</taxon>
        <taxon>Gammaproteobacteria</taxon>
        <taxon>Lysobacterales</taxon>
        <taxon>Lysobacteraceae</taxon>
        <taxon>Marilutibacter</taxon>
    </lineage>
</organism>
<reference evidence="1 2" key="1">
    <citation type="submission" date="2019-06" db="EMBL/GenBank/DDBJ databases">
        <title>Lysobacter alkalisoli sp. nov. isolated from saline soil.</title>
        <authorList>
            <person name="Sun J.-Q."/>
            <person name="Xu L."/>
        </authorList>
    </citation>
    <scope>NUCLEOTIDE SEQUENCE [LARGE SCALE GENOMIC DNA]</scope>
    <source>
        <strain evidence="1 2">JCM 31130</strain>
    </source>
</reference>
<dbReference type="EMBL" id="VICE01000060">
    <property type="protein sequence ID" value="TQD46679.1"/>
    <property type="molecule type" value="Genomic_DNA"/>
</dbReference>
<proteinExistence type="predicted"/>
<evidence type="ECO:0000313" key="1">
    <source>
        <dbReference type="EMBL" id="TQD46679.1"/>
    </source>
</evidence>
<protein>
    <submittedName>
        <fullName evidence="1">Uncharacterized protein</fullName>
    </submittedName>
</protein>
<dbReference type="Proteomes" id="UP000318212">
    <property type="component" value="Unassembled WGS sequence"/>
</dbReference>
<sequence>MQITDDQTDSQSLADLGSVAVRLLCSGDFGNLAVQFGYALAYDRDPATAIREELVLSLLDLGASALGPPPAQAPAVSYFKPNDTGLFALVEQRIPTDNTGHVLLELIVSSQGSDKHVVLEQVSAAA</sequence>
<evidence type="ECO:0000313" key="2">
    <source>
        <dbReference type="Proteomes" id="UP000318212"/>
    </source>
</evidence>
<dbReference type="OrthoDB" id="5956070at2"/>
<dbReference type="AlphaFoldDB" id="A0A508A9K1"/>
<dbReference type="RefSeq" id="WP_141517969.1">
    <property type="nucleotide sequence ID" value="NZ_VICE01000060.1"/>
</dbReference>
<keyword evidence="2" id="KW-1185">Reference proteome</keyword>
<name>A0A508A9K1_9GAMM</name>
<accession>A0A508A9K1</accession>